<dbReference type="Proteomes" id="UP000241899">
    <property type="component" value="Unassembled WGS sequence"/>
</dbReference>
<feature type="compositionally biased region" description="Basic and acidic residues" evidence="1">
    <location>
        <begin position="58"/>
        <end position="71"/>
    </location>
</feature>
<keyword evidence="3" id="KW-1185">Reference proteome</keyword>
<dbReference type="EMBL" id="PZKF01000010">
    <property type="protein sequence ID" value="PTE18072.1"/>
    <property type="molecule type" value="Genomic_DNA"/>
</dbReference>
<name>A0A2T4JJL2_9RHOB</name>
<gene>
    <name evidence="2" type="ORF">C5F46_05850</name>
</gene>
<feature type="compositionally biased region" description="Basic residues" evidence="1">
    <location>
        <begin position="72"/>
        <end position="83"/>
    </location>
</feature>
<evidence type="ECO:0000256" key="1">
    <source>
        <dbReference type="SAM" id="MobiDB-lite"/>
    </source>
</evidence>
<dbReference type="OrthoDB" id="7876598at2"/>
<comment type="caution">
    <text evidence="2">The sequence shown here is derived from an EMBL/GenBank/DDBJ whole genome shotgun (WGS) entry which is preliminary data.</text>
</comment>
<reference evidence="2 3" key="1">
    <citation type="submission" date="2018-03" db="EMBL/GenBank/DDBJ databases">
        <title>Rhodobacter veldkampii.</title>
        <authorList>
            <person name="Meyer T.E."/>
            <person name="Miller S."/>
            <person name="Lodha T."/>
            <person name="Gandham S."/>
            <person name="Chintalapati S."/>
            <person name="Chintalapati V.R."/>
        </authorList>
    </citation>
    <scope>NUCLEOTIDE SEQUENCE [LARGE SCALE GENOMIC DNA]</scope>
    <source>
        <strain evidence="2 3">DSM 11550</strain>
    </source>
</reference>
<organism evidence="2 3">
    <name type="scientific">Phaeovulum veldkampii DSM 11550</name>
    <dbReference type="NCBI Taxonomy" id="1185920"/>
    <lineage>
        <taxon>Bacteria</taxon>
        <taxon>Pseudomonadati</taxon>
        <taxon>Pseudomonadota</taxon>
        <taxon>Alphaproteobacteria</taxon>
        <taxon>Rhodobacterales</taxon>
        <taxon>Paracoccaceae</taxon>
        <taxon>Phaeovulum</taxon>
    </lineage>
</organism>
<accession>A0A2T4JJL2</accession>
<protein>
    <submittedName>
        <fullName evidence="2">Uncharacterized protein</fullName>
    </submittedName>
</protein>
<feature type="region of interest" description="Disordered" evidence="1">
    <location>
        <begin position="55"/>
        <end position="83"/>
    </location>
</feature>
<evidence type="ECO:0000313" key="3">
    <source>
        <dbReference type="Proteomes" id="UP000241899"/>
    </source>
</evidence>
<proteinExistence type="predicted"/>
<dbReference type="AlphaFoldDB" id="A0A2T4JJL2"/>
<sequence>MINAELALWRMVLFMGLNDPDAARWMRGEDFRMVCALAGFDSAAVRRAVASGNLRPFGRKEAGDKSSDKGKISKKTRLRRASN</sequence>
<evidence type="ECO:0000313" key="2">
    <source>
        <dbReference type="EMBL" id="PTE18072.1"/>
    </source>
</evidence>
<dbReference type="RefSeq" id="WP_107324430.1">
    <property type="nucleotide sequence ID" value="NZ_PZKF01000010.1"/>
</dbReference>